<gene>
    <name evidence="2" type="ORF">BS50DRAFT_625374</name>
</gene>
<evidence type="ECO:0000256" key="1">
    <source>
        <dbReference type="SAM" id="MobiDB-lite"/>
    </source>
</evidence>
<name>A0A2T2N7U1_CORCC</name>
<dbReference type="Proteomes" id="UP000240883">
    <property type="component" value="Unassembled WGS sequence"/>
</dbReference>
<organism evidence="2 3">
    <name type="scientific">Corynespora cassiicola Philippines</name>
    <dbReference type="NCBI Taxonomy" id="1448308"/>
    <lineage>
        <taxon>Eukaryota</taxon>
        <taxon>Fungi</taxon>
        <taxon>Dikarya</taxon>
        <taxon>Ascomycota</taxon>
        <taxon>Pezizomycotina</taxon>
        <taxon>Dothideomycetes</taxon>
        <taxon>Pleosporomycetidae</taxon>
        <taxon>Pleosporales</taxon>
        <taxon>Corynesporascaceae</taxon>
        <taxon>Corynespora</taxon>
    </lineage>
</organism>
<dbReference type="EMBL" id="KZ678144">
    <property type="protein sequence ID" value="PSN61522.1"/>
    <property type="molecule type" value="Genomic_DNA"/>
</dbReference>
<feature type="region of interest" description="Disordered" evidence="1">
    <location>
        <begin position="112"/>
        <end position="145"/>
    </location>
</feature>
<feature type="region of interest" description="Disordered" evidence="1">
    <location>
        <begin position="234"/>
        <end position="306"/>
    </location>
</feature>
<sequence>MTTTQSGSESRDRVTPEPPPHNGFIGLATSPSTQVKPAQHYGSLNRQASQPVFVPYRLNFGRYQGMTLDPVPNSYVFGLMDRGGGPAALKKALLQWNDDESDVESVDIRIHSKTDADNNSSVYETSPPSQNVPAPQSSSSLSSRTAYIQTQVHEPSESYVSVCTQTSQGPGGYLSVSSRPNTESALYGPVDLPAGQTQISYDCKIFIQRQDMKWDKKLFQEVPPCARQQADEVVRQASVPATPPRTTPAPRTSPPTAPTTPVLTAPAPPIIKNEQPTHRPLSQIPHQAPAQPESEEDDDDDVDYEPWGSLDSHYSFSFTYPSSTQPSKTTHKTPGKRQFDSISSSAPERLEKKARLSTDHLSRFDNWKIDFGAYRGTKLKDLPYDYAMNFLKNKCDQMKNNRDRNSIFRRFEDLAAQRDSSQEYRRVRCTWSKCIWYAKLLTEIPKEGVKFLYYYDLGFLPNWKLELENMVEERYRGSPGLFWDCEPWEYPNPESLRK</sequence>
<evidence type="ECO:0000313" key="3">
    <source>
        <dbReference type="Proteomes" id="UP000240883"/>
    </source>
</evidence>
<feature type="region of interest" description="Disordered" evidence="1">
    <location>
        <begin position="1"/>
        <end position="25"/>
    </location>
</feature>
<dbReference type="AlphaFoldDB" id="A0A2T2N7U1"/>
<feature type="region of interest" description="Disordered" evidence="1">
    <location>
        <begin position="318"/>
        <end position="351"/>
    </location>
</feature>
<accession>A0A2T2N7U1</accession>
<proteinExistence type="predicted"/>
<evidence type="ECO:0000313" key="2">
    <source>
        <dbReference type="EMBL" id="PSN61522.1"/>
    </source>
</evidence>
<feature type="compositionally biased region" description="Acidic residues" evidence="1">
    <location>
        <begin position="293"/>
        <end position="304"/>
    </location>
</feature>
<feature type="compositionally biased region" description="Polar residues" evidence="1">
    <location>
        <begin position="117"/>
        <end position="136"/>
    </location>
</feature>
<feature type="compositionally biased region" description="Polar residues" evidence="1">
    <location>
        <begin position="318"/>
        <end position="328"/>
    </location>
</feature>
<keyword evidence="3" id="KW-1185">Reference proteome</keyword>
<feature type="compositionally biased region" description="Pro residues" evidence="1">
    <location>
        <begin position="241"/>
        <end position="258"/>
    </location>
</feature>
<reference evidence="2 3" key="1">
    <citation type="journal article" date="2018" name="Front. Microbiol.">
        <title>Genome-Wide Analysis of Corynespora cassiicola Leaf Fall Disease Putative Effectors.</title>
        <authorList>
            <person name="Lopez D."/>
            <person name="Ribeiro S."/>
            <person name="Label P."/>
            <person name="Fumanal B."/>
            <person name="Venisse J.S."/>
            <person name="Kohler A."/>
            <person name="de Oliveira R.R."/>
            <person name="Labutti K."/>
            <person name="Lipzen A."/>
            <person name="Lail K."/>
            <person name="Bauer D."/>
            <person name="Ohm R.A."/>
            <person name="Barry K.W."/>
            <person name="Spatafora J."/>
            <person name="Grigoriev I.V."/>
            <person name="Martin F.M."/>
            <person name="Pujade-Renaud V."/>
        </authorList>
    </citation>
    <scope>NUCLEOTIDE SEQUENCE [LARGE SCALE GENOMIC DNA]</scope>
    <source>
        <strain evidence="2 3">Philippines</strain>
    </source>
</reference>
<protein>
    <submittedName>
        <fullName evidence="2">Uncharacterized protein</fullName>
    </submittedName>
</protein>